<evidence type="ECO:0000256" key="1">
    <source>
        <dbReference type="SAM" id="SignalP"/>
    </source>
</evidence>
<proteinExistence type="predicted"/>
<organism evidence="2 3">
    <name type="scientific">Nocardia arthritidis</name>
    <dbReference type="NCBI Taxonomy" id="228602"/>
    <lineage>
        <taxon>Bacteria</taxon>
        <taxon>Bacillati</taxon>
        <taxon>Actinomycetota</taxon>
        <taxon>Actinomycetes</taxon>
        <taxon>Mycobacteriales</taxon>
        <taxon>Nocardiaceae</taxon>
        <taxon>Nocardia</taxon>
    </lineage>
</organism>
<gene>
    <name evidence="2" type="ORF">F5544_10460</name>
</gene>
<evidence type="ECO:0000313" key="3">
    <source>
        <dbReference type="Proteomes" id="UP000503540"/>
    </source>
</evidence>
<feature type="chain" id="PRO_5026148613" description="Protein activator" evidence="1">
    <location>
        <begin position="33"/>
        <end position="174"/>
    </location>
</feature>
<accession>A0A6G9YA42</accession>
<feature type="signal peptide" evidence="1">
    <location>
        <begin position="1"/>
        <end position="32"/>
    </location>
</feature>
<dbReference type="RefSeq" id="WP_167473026.1">
    <property type="nucleotide sequence ID" value="NZ_CP046172.1"/>
</dbReference>
<protein>
    <recommendedName>
        <fullName evidence="4">Protein activator</fullName>
    </recommendedName>
</protein>
<evidence type="ECO:0008006" key="4">
    <source>
        <dbReference type="Google" id="ProtNLM"/>
    </source>
</evidence>
<reference evidence="2 3" key="1">
    <citation type="journal article" date="2019" name="ACS Chem. Biol.">
        <title>Identification and Mobilization of a Cryptic Antibiotic Biosynthesis Gene Locus from a Human-Pathogenic Nocardia Isolate.</title>
        <authorList>
            <person name="Herisse M."/>
            <person name="Ishida K."/>
            <person name="Porter J.L."/>
            <person name="Howden B."/>
            <person name="Hertweck C."/>
            <person name="Stinear T.P."/>
            <person name="Pidot S.J."/>
        </authorList>
    </citation>
    <scope>NUCLEOTIDE SEQUENCE [LARGE SCALE GENOMIC DNA]</scope>
    <source>
        <strain evidence="2 3">AUSMDU00012717</strain>
    </source>
</reference>
<keyword evidence="1" id="KW-0732">Signal</keyword>
<dbReference type="EMBL" id="CP046172">
    <property type="protein sequence ID" value="QIS09990.1"/>
    <property type="molecule type" value="Genomic_DNA"/>
</dbReference>
<dbReference type="KEGG" id="nah:F5544_10460"/>
<sequence length="174" mass="16982">MALKHVRVTALLIAATPLAAAMALLPTTPAGAADGDLGCQASLNLTLTPPLQAGGSATVSISGDLTNCTSSNGQHSDLTAGKLAGTGTASATSMILFPCGISVDGNGSGTVTWASGSTSDISWQLSMPTFSANVTGGQLSGDTVGASIQNAQPNPGCETSGLSTLAVQAQVTFS</sequence>
<name>A0A6G9YA42_9NOCA</name>
<dbReference type="Proteomes" id="UP000503540">
    <property type="component" value="Chromosome"/>
</dbReference>
<evidence type="ECO:0000313" key="2">
    <source>
        <dbReference type="EMBL" id="QIS09990.1"/>
    </source>
</evidence>
<keyword evidence="3" id="KW-1185">Reference proteome</keyword>
<dbReference type="AlphaFoldDB" id="A0A6G9YA42"/>